<dbReference type="Gene3D" id="1.10.1200.10">
    <property type="entry name" value="ACP-like"/>
    <property type="match status" value="1"/>
</dbReference>
<keyword evidence="2" id="KW-0597">Phosphoprotein</keyword>
<organism evidence="5 6">
    <name type="scientific">Saccharothrix violaceirubra</name>
    <dbReference type="NCBI Taxonomy" id="413306"/>
    <lineage>
        <taxon>Bacteria</taxon>
        <taxon>Bacillati</taxon>
        <taxon>Actinomycetota</taxon>
        <taxon>Actinomycetes</taxon>
        <taxon>Pseudonocardiales</taxon>
        <taxon>Pseudonocardiaceae</taxon>
        <taxon>Saccharothrix</taxon>
    </lineage>
</organism>
<dbReference type="InterPro" id="IPR045851">
    <property type="entry name" value="AMP-bd_C_sf"/>
</dbReference>
<dbReference type="Pfam" id="PF00550">
    <property type="entry name" value="PP-binding"/>
    <property type="match status" value="1"/>
</dbReference>
<reference evidence="5 6" key="1">
    <citation type="submission" date="2020-08" db="EMBL/GenBank/DDBJ databases">
        <title>Sequencing the genomes of 1000 actinobacteria strains.</title>
        <authorList>
            <person name="Klenk H.-P."/>
        </authorList>
    </citation>
    <scope>NUCLEOTIDE SEQUENCE [LARGE SCALE GENOMIC DNA]</scope>
    <source>
        <strain evidence="5 6">DSM 45084</strain>
    </source>
</reference>
<sequence>MSTSQSTSLPLARATGADRTGAAHRRPVILPDDRPWTSQDTAAVAALAALIHRYTGQTSVVIRRGVAGAVRLAVTGDQTLSQLRYAVDTTVVEPAEDGDFQAAVTDRAEHATAALTVLSGQTGLTLLAARAEFGADAADQYALHLGRVLAAAPDVKVRDVVLLDDADLHRMLVEWNDTDEEVPGGFFHEEIAAIARRTPDADAVVWPGGRLSFGELDDRSTQLAHRLRSLGVKRGDNVGTCFPRGPESLIAQIACFKLGAAAILLDPDFPADRVRFMIRNASAVLVLTMREHKHVVSGDTRVLALDAADWRTEPTTPVDVEVEADDFIHICYTSGSTGVPKAVLVRHGAARNLIHSMRTLCGITSESRGTWLAAPGYGMVEVECFSVLAAGAPVRIPEPSVVTSPEWLRDWFVTERITHTLLMKAVCERILTLDWPAETALHNIRICGERVQSWPDASLPFQVLNLYGSAEATVVAICDITELGRVLGEDGRARRTPPIGKPTPNVRTFVLGDDLKPVPPGVVGQLAVTGDSLSAGYLDQPEATAEKWIANPIDPDRHPILYLTGDLARYWPDGDIEIVGRTDNQVKVRGNRVHLGEIEAVLAGLPGVGQAAVLAKTDDKGDTRLVAYLEASPGEEPAVRGIRAALKQKLPTFMVPSAYVVGVFELSTNGKIDRNALPEPPRTRPDVDTDYQEPRDEFERALQEIWEQALDLEAVGVLDNFFDLGGDSMRAATLTARIGERFKVEKGQDELFFELFDQPSIEGMARALASMTV</sequence>
<dbReference type="PROSITE" id="PS00455">
    <property type="entry name" value="AMP_BINDING"/>
    <property type="match status" value="1"/>
</dbReference>
<dbReference type="CDD" id="cd05930">
    <property type="entry name" value="A_NRPS"/>
    <property type="match status" value="1"/>
</dbReference>
<gene>
    <name evidence="5" type="ORF">F4559_004724</name>
</gene>
<dbReference type="PANTHER" id="PTHR45527:SF1">
    <property type="entry name" value="FATTY ACID SYNTHASE"/>
    <property type="match status" value="1"/>
</dbReference>
<dbReference type="GO" id="GO:0031177">
    <property type="term" value="F:phosphopantetheine binding"/>
    <property type="evidence" value="ECO:0007669"/>
    <property type="project" value="TreeGrafter"/>
</dbReference>
<evidence type="ECO:0000256" key="1">
    <source>
        <dbReference type="ARBA" id="ARBA00022450"/>
    </source>
</evidence>
<dbReference type="InterPro" id="IPR025110">
    <property type="entry name" value="AMP-bd_C"/>
</dbReference>
<evidence type="ECO:0000313" key="6">
    <source>
        <dbReference type="Proteomes" id="UP000542674"/>
    </source>
</evidence>
<dbReference type="EMBL" id="JACHJS010000001">
    <property type="protein sequence ID" value="MBB4967365.1"/>
    <property type="molecule type" value="Genomic_DNA"/>
</dbReference>
<proteinExistence type="predicted"/>
<evidence type="ECO:0000256" key="2">
    <source>
        <dbReference type="ARBA" id="ARBA00022553"/>
    </source>
</evidence>
<dbReference type="PROSITE" id="PS50075">
    <property type="entry name" value="CARRIER"/>
    <property type="match status" value="1"/>
</dbReference>
<keyword evidence="1" id="KW-0596">Phosphopantetheine</keyword>
<dbReference type="Gene3D" id="3.40.50.12780">
    <property type="entry name" value="N-terminal domain of ligase-like"/>
    <property type="match status" value="1"/>
</dbReference>
<dbReference type="InterPro" id="IPR042099">
    <property type="entry name" value="ANL_N_sf"/>
</dbReference>
<dbReference type="InterPro" id="IPR006162">
    <property type="entry name" value="Ppantetheine_attach_site"/>
</dbReference>
<evidence type="ECO:0000256" key="3">
    <source>
        <dbReference type="SAM" id="MobiDB-lite"/>
    </source>
</evidence>
<feature type="domain" description="Carrier" evidence="4">
    <location>
        <begin position="693"/>
        <end position="772"/>
    </location>
</feature>
<dbReference type="InterPro" id="IPR009081">
    <property type="entry name" value="PP-bd_ACP"/>
</dbReference>
<dbReference type="SUPFAM" id="SSF56801">
    <property type="entry name" value="Acetyl-CoA synthetase-like"/>
    <property type="match status" value="1"/>
</dbReference>
<keyword evidence="6" id="KW-1185">Reference proteome</keyword>
<name>A0A7W7T8R4_9PSEU</name>
<dbReference type="SUPFAM" id="SSF47336">
    <property type="entry name" value="ACP-like"/>
    <property type="match status" value="1"/>
</dbReference>
<dbReference type="Pfam" id="PF13193">
    <property type="entry name" value="AMP-binding_C"/>
    <property type="match status" value="1"/>
</dbReference>
<dbReference type="InterPro" id="IPR000873">
    <property type="entry name" value="AMP-dep_synth/lig_dom"/>
</dbReference>
<dbReference type="Proteomes" id="UP000542674">
    <property type="component" value="Unassembled WGS sequence"/>
</dbReference>
<dbReference type="GO" id="GO:0005737">
    <property type="term" value="C:cytoplasm"/>
    <property type="evidence" value="ECO:0007669"/>
    <property type="project" value="TreeGrafter"/>
</dbReference>
<feature type="region of interest" description="Disordered" evidence="3">
    <location>
        <begin position="1"/>
        <end position="34"/>
    </location>
</feature>
<dbReference type="GO" id="GO:0043041">
    <property type="term" value="P:amino acid activation for nonribosomal peptide biosynthetic process"/>
    <property type="evidence" value="ECO:0007669"/>
    <property type="project" value="TreeGrafter"/>
</dbReference>
<comment type="caution">
    <text evidence="5">The sequence shown here is derived from an EMBL/GenBank/DDBJ whole genome shotgun (WGS) entry which is preliminary data.</text>
</comment>
<accession>A0A7W7T8R4</accession>
<dbReference type="InterPro" id="IPR010071">
    <property type="entry name" value="AA_adenyl_dom"/>
</dbReference>
<dbReference type="PROSITE" id="PS00012">
    <property type="entry name" value="PHOSPHOPANTETHEINE"/>
    <property type="match status" value="1"/>
</dbReference>
<dbReference type="Pfam" id="PF00501">
    <property type="entry name" value="AMP-binding"/>
    <property type="match status" value="1"/>
</dbReference>
<protein>
    <submittedName>
        <fullName evidence="5">Arthrofactin-type cyclic lipopeptide synthetase C</fullName>
    </submittedName>
</protein>
<dbReference type="InterPro" id="IPR020845">
    <property type="entry name" value="AMP-binding_CS"/>
</dbReference>
<dbReference type="PANTHER" id="PTHR45527">
    <property type="entry name" value="NONRIBOSOMAL PEPTIDE SYNTHETASE"/>
    <property type="match status" value="1"/>
</dbReference>
<dbReference type="GO" id="GO:0044550">
    <property type="term" value="P:secondary metabolite biosynthetic process"/>
    <property type="evidence" value="ECO:0007669"/>
    <property type="project" value="TreeGrafter"/>
</dbReference>
<dbReference type="InterPro" id="IPR036736">
    <property type="entry name" value="ACP-like_sf"/>
</dbReference>
<evidence type="ECO:0000259" key="4">
    <source>
        <dbReference type="PROSITE" id="PS50075"/>
    </source>
</evidence>
<dbReference type="RefSeq" id="WP_184672014.1">
    <property type="nucleotide sequence ID" value="NZ_BAABAI010000009.1"/>
</dbReference>
<evidence type="ECO:0000313" key="5">
    <source>
        <dbReference type="EMBL" id="MBB4967365.1"/>
    </source>
</evidence>
<dbReference type="Gene3D" id="3.30.300.30">
    <property type="match status" value="1"/>
</dbReference>
<dbReference type="AlphaFoldDB" id="A0A7W7T8R4"/>
<dbReference type="NCBIfam" id="TIGR01733">
    <property type="entry name" value="AA-adenyl-dom"/>
    <property type="match status" value="1"/>
</dbReference>